<keyword evidence="7 9" id="KW-0694">RNA-binding</keyword>
<dbReference type="PANTHER" id="PTHR23417:SF16">
    <property type="entry name" value="TRNA (GUANINE-N(7)-)-METHYLTRANSFERASE"/>
    <property type="match status" value="1"/>
</dbReference>
<name>A0A8H4M828_9EURO</name>
<keyword evidence="3 9" id="KW-0489">Methyltransferase</keyword>
<dbReference type="Gene3D" id="3.40.50.150">
    <property type="entry name" value="Vaccinia Virus protein VP39"/>
    <property type="match status" value="1"/>
</dbReference>
<gene>
    <name evidence="9" type="primary">TRM8</name>
    <name evidence="11" type="ORF">CNMCM6805_008809</name>
</gene>
<evidence type="ECO:0000313" key="11">
    <source>
        <dbReference type="EMBL" id="KAF4234239.1"/>
    </source>
</evidence>
<dbReference type="GO" id="GO:0000049">
    <property type="term" value="F:tRNA binding"/>
    <property type="evidence" value="ECO:0007669"/>
    <property type="project" value="UniProtKB-UniRule"/>
</dbReference>
<protein>
    <recommendedName>
        <fullName evidence="9">tRNA (guanine-N(7)-)-methyltransferase</fullName>
        <ecNumber evidence="9">2.1.1.33</ecNumber>
    </recommendedName>
    <alternativeName>
        <fullName evidence="9">Transfer RNA methyltransferase 8</fullName>
    </alternativeName>
    <alternativeName>
        <fullName evidence="9">tRNA (guanine(46)-N(7))-methyltransferase</fullName>
    </alternativeName>
    <alternativeName>
        <fullName evidence="9">tRNA(m7G46)-methyltransferase</fullName>
    </alternativeName>
</protein>
<evidence type="ECO:0000256" key="1">
    <source>
        <dbReference type="ARBA" id="ARBA00000142"/>
    </source>
</evidence>
<feature type="binding site" evidence="9">
    <location>
        <begin position="122"/>
        <end position="123"/>
    </location>
    <ligand>
        <name>S-adenosyl-L-methionine</name>
        <dbReference type="ChEBI" id="CHEBI:59789"/>
    </ligand>
</feature>
<dbReference type="Proteomes" id="UP000653565">
    <property type="component" value="Unassembled WGS sequence"/>
</dbReference>
<comment type="pathway">
    <text evidence="9">tRNA modification; N(7)-methylguanine-tRNA biosynthesis.</text>
</comment>
<keyword evidence="2 9" id="KW-0820">tRNA-binding</keyword>
<evidence type="ECO:0000256" key="6">
    <source>
        <dbReference type="ARBA" id="ARBA00022694"/>
    </source>
</evidence>
<proteinExistence type="inferred from homology"/>
<dbReference type="UniPathway" id="UPA00989"/>
<feature type="binding site" evidence="9">
    <location>
        <position position="99"/>
    </location>
    <ligand>
        <name>S-adenosyl-L-methionine</name>
        <dbReference type="ChEBI" id="CHEBI:59789"/>
    </ligand>
</feature>
<comment type="subunit">
    <text evidence="9">Forms a complex with TRM82.</text>
</comment>
<feature type="active site" evidence="9">
    <location>
        <position position="231"/>
    </location>
</feature>
<comment type="function">
    <text evidence="9">Catalyzes the formation of N(7)-methylguanine at position 46 (m7G46) in tRNA.</text>
</comment>
<evidence type="ECO:0000256" key="8">
    <source>
        <dbReference type="ARBA" id="ARBA00023242"/>
    </source>
</evidence>
<evidence type="ECO:0000256" key="3">
    <source>
        <dbReference type="ARBA" id="ARBA00022603"/>
    </source>
</evidence>
<evidence type="ECO:0000256" key="4">
    <source>
        <dbReference type="ARBA" id="ARBA00022679"/>
    </source>
</evidence>
<dbReference type="InterPro" id="IPR025763">
    <property type="entry name" value="Trm8_euk"/>
</dbReference>
<evidence type="ECO:0000256" key="5">
    <source>
        <dbReference type="ARBA" id="ARBA00022691"/>
    </source>
</evidence>
<feature type="binding site" evidence="9">
    <location>
        <position position="228"/>
    </location>
    <ligand>
        <name>S-adenosyl-L-methionine</name>
        <dbReference type="ChEBI" id="CHEBI:59789"/>
    </ligand>
</feature>
<comment type="subcellular location">
    <subcellularLocation>
        <location evidence="9">Nucleus</location>
    </subcellularLocation>
</comment>
<dbReference type="EMBL" id="JAAAPX010000070">
    <property type="protein sequence ID" value="KAF4234239.1"/>
    <property type="molecule type" value="Genomic_DNA"/>
</dbReference>
<evidence type="ECO:0000256" key="7">
    <source>
        <dbReference type="ARBA" id="ARBA00022884"/>
    </source>
</evidence>
<comment type="catalytic activity">
    <reaction evidence="1 9">
        <text>guanosine(46) in tRNA + S-adenosyl-L-methionine = N(7)-methylguanosine(46) in tRNA + S-adenosyl-L-homocysteine</text>
        <dbReference type="Rhea" id="RHEA:42708"/>
        <dbReference type="Rhea" id="RHEA-COMP:10188"/>
        <dbReference type="Rhea" id="RHEA-COMP:10189"/>
        <dbReference type="ChEBI" id="CHEBI:57856"/>
        <dbReference type="ChEBI" id="CHEBI:59789"/>
        <dbReference type="ChEBI" id="CHEBI:74269"/>
        <dbReference type="ChEBI" id="CHEBI:74480"/>
        <dbReference type="EC" id="2.1.1.33"/>
    </reaction>
</comment>
<dbReference type="PANTHER" id="PTHR23417">
    <property type="entry name" value="3-DEOXY-D-MANNO-OCTULOSONIC-ACID TRANSFERASE/TRNA GUANINE-N 7 - -METHYLTRANSFERASE"/>
    <property type="match status" value="1"/>
</dbReference>
<dbReference type="InterPro" id="IPR029063">
    <property type="entry name" value="SAM-dependent_MTases_sf"/>
</dbReference>
<feature type="compositionally biased region" description="Polar residues" evidence="10">
    <location>
        <begin position="151"/>
        <end position="164"/>
    </location>
</feature>
<dbReference type="SUPFAM" id="SSF53335">
    <property type="entry name" value="S-adenosyl-L-methionine-dependent methyltransferases"/>
    <property type="match status" value="1"/>
</dbReference>
<feature type="binding site" evidence="9">
    <location>
        <begin position="208"/>
        <end position="209"/>
    </location>
    <ligand>
        <name>S-adenosyl-L-methionine</name>
        <dbReference type="ChEBI" id="CHEBI:59789"/>
    </ligand>
</feature>
<comment type="caution">
    <text evidence="11">The sequence shown here is derived from an EMBL/GenBank/DDBJ whole genome shotgun (WGS) entry which is preliminary data.</text>
</comment>
<keyword evidence="12" id="KW-1185">Reference proteome</keyword>
<sequence>MTPPPPKRQKRDEYRKATAEAASQPGPSDVAEIKLPKKKYYRQRAHANPFSDHHLKYPLSPAHMDWSSHYPAFVDPDPSHTNLAGARKLLKDVEVVDIGCGFGGLLIGLAPLLPESLIVGMEIRVSVLEYVTTRIQALRAQQHKLRAATATAASSEDPSQQQAQIDGKPANTNAAADAASPAPSTDTEHMPTTLVPGSYENISAIRSNTMKFFPNFFARHQLSKIFICFPDPHFKARKHKARIISETLNAEYAYALRPGGFLYTITDVEEYHHWILRHFGVEAGDEEGDGENSASANAGVRELFERVSEEELEKDECVRVMKEATEEGKKVARNKGNKYVAVFRRKADPEWPA</sequence>
<evidence type="ECO:0000256" key="2">
    <source>
        <dbReference type="ARBA" id="ARBA00022555"/>
    </source>
</evidence>
<dbReference type="OrthoDB" id="47276at2759"/>
<dbReference type="HAMAP" id="MF_03055">
    <property type="entry name" value="tRNA_methyltr_TrmB_euk"/>
    <property type="match status" value="1"/>
</dbReference>
<dbReference type="AlphaFoldDB" id="A0A8H4M828"/>
<dbReference type="GO" id="GO:0005634">
    <property type="term" value="C:nucleus"/>
    <property type="evidence" value="ECO:0007669"/>
    <property type="project" value="UniProtKB-SubCell"/>
</dbReference>
<evidence type="ECO:0000256" key="9">
    <source>
        <dbReference type="HAMAP-Rule" id="MF_03055"/>
    </source>
</evidence>
<organism evidence="11 12">
    <name type="scientific">Aspergillus fumigatiaffinis</name>
    <dbReference type="NCBI Taxonomy" id="340414"/>
    <lineage>
        <taxon>Eukaryota</taxon>
        <taxon>Fungi</taxon>
        <taxon>Dikarya</taxon>
        <taxon>Ascomycota</taxon>
        <taxon>Pezizomycotina</taxon>
        <taxon>Eurotiomycetes</taxon>
        <taxon>Eurotiomycetidae</taxon>
        <taxon>Eurotiales</taxon>
        <taxon>Aspergillaceae</taxon>
        <taxon>Aspergillus</taxon>
        <taxon>Aspergillus subgen. Fumigati</taxon>
    </lineage>
</organism>
<dbReference type="Pfam" id="PF02390">
    <property type="entry name" value="Methyltransf_4"/>
    <property type="match status" value="2"/>
</dbReference>
<dbReference type="GO" id="GO:0008176">
    <property type="term" value="F:tRNA (guanine(46)-N7)-methyltransferase activity"/>
    <property type="evidence" value="ECO:0007669"/>
    <property type="project" value="UniProtKB-UniRule"/>
</dbReference>
<reference evidence="11" key="1">
    <citation type="journal article" date="2020" name="bioRxiv">
        <title>Genomic and phenotypic heterogeneity of clinical isolates of the human pathogens Aspergillus fumigatus, Aspergillus lentulus and Aspergillus fumigatiaffinis.</title>
        <authorList>
            <person name="dos Santos R.A.C."/>
            <person name="Steenwyk J.L."/>
            <person name="Rivero-Menendez O."/>
            <person name="Mead M.E."/>
            <person name="Silva L.P."/>
            <person name="Bastos R.W."/>
            <person name="Alastruey-Izquierdo A."/>
            <person name="Goldman G.H."/>
            <person name="Rokas A."/>
        </authorList>
    </citation>
    <scope>NUCLEOTIDE SEQUENCE</scope>
    <source>
        <strain evidence="11">CNM-CM6805</strain>
    </source>
</reference>
<evidence type="ECO:0000256" key="10">
    <source>
        <dbReference type="SAM" id="MobiDB-lite"/>
    </source>
</evidence>
<feature type="region of interest" description="Disordered" evidence="10">
    <location>
        <begin position="149"/>
        <end position="194"/>
    </location>
</feature>
<feature type="compositionally biased region" description="Low complexity" evidence="10">
    <location>
        <begin position="169"/>
        <end position="185"/>
    </location>
</feature>
<keyword evidence="4 9" id="KW-0808">Transferase</keyword>
<feature type="region of interest" description="Disordered" evidence="10">
    <location>
        <begin position="1"/>
        <end position="34"/>
    </location>
</feature>
<dbReference type="EC" id="2.1.1.33" evidence="9"/>
<keyword evidence="5 9" id="KW-0949">S-adenosyl-L-methionine</keyword>
<dbReference type="InterPro" id="IPR003358">
    <property type="entry name" value="tRNA_(Gua-N-7)_MeTrfase_Trmb"/>
</dbReference>
<dbReference type="PROSITE" id="PS51625">
    <property type="entry name" value="SAM_MT_TRMB"/>
    <property type="match status" value="1"/>
</dbReference>
<comment type="similarity">
    <text evidence="9">Belongs to the class I-like SAM-binding methyltransferase superfamily. TrmB family.</text>
</comment>
<dbReference type="GO" id="GO:0043527">
    <property type="term" value="C:tRNA methyltransferase complex"/>
    <property type="evidence" value="ECO:0007669"/>
    <property type="project" value="TreeGrafter"/>
</dbReference>
<feature type="binding site" evidence="9">
    <location>
        <begin position="325"/>
        <end position="327"/>
    </location>
    <ligand>
        <name>S-adenosyl-L-methionine</name>
        <dbReference type="ChEBI" id="CHEBI:59789"/>
    </ligand>
</feature>
<keyword evidence="8 9" id="KW-0539">Nucleus</keyword>
<keyword evidence="6 9" id="KW-0819">tRNA processing</keyword>
<accession>A0A8H4M828</accession>
<reference evidence="11" key="2">
    <citation type="submission" date="2020-04" db="EMBL/GenBank/DDBJ databases">
        <authorList>
            <person name="Santos R.A.C."/>
            <person name="Steenwyk J.L."/>
            <person name="Rivero-Menendez O."/>
            <person name="Mead M.E."/>
            <person name="Silva L.P."/>
            <person name="Bastos R.W."/>
            <person name="Alastruey-Izquierdo A."/>
            <person name="Goldman G.H."/>
            <person name="Rokas A."/>
        </authorList>
    </citation>
    <scope>NUCLEOTIDE SEQUENCE</scope>
    <source>
        <strain evidence="11">CNM-CM6805</strain>
    </source>
</reference>
<evidence type="ECO:0000313" key="12">
    <source>
        <dbReference type="Proteomes" id="UP000653565"/>
    </source>
</evidence>